<feature type="domain" description="CCR4-NOT transcription complex subunit 1-like NOT1 connector" evidence="14">
    <location>
        <begin position="1351"/>
        <end position="1505"/>
    </location>
</feature>
<evidence type="ECO:0000256" key="1">
    <source>
        <dbReference type="ARBA" id="ARBA00004123"/>
    </source>
</evidence>
<reference evidence="15" key="1">
    <citation type="submission" date="2022-07" db="EMBL/GenBank/DDBJ databases">
        <title>Phylogenomic reconstructions and comparative analyses of Kickxellomycotina fungi.</title>
        <authorList>
            <person name="Reynolds N.K."/>
            <person name="Stajich J.E."/>
            <person name="Barry K."/>
            <person name="Grigoriev I.V."/>
            <person name="Crous P."/>
            <person name="Smith M.E."/>
        </authorList>
    </citation>
    <scope>NUCLEOTIDE SEQUENCE</scope>
    <source>
        <strain evidence="15">NBRC 105413</strain>
    </source>
</reference>
<dbReference type="Proteomes" id="UP001145021">
    <property type="component" value="Unassembled WGS sequence"/>
</dbReference>
<dbReference type="Gene3D" id="1.25.40.840">
    <property type="entry name" value="CCR4-NOT transcription complex subunit 1 TTP binding domain"/>
    <property type="match status" value="1"/>
</dbReference>
<evidence type="ECO:0000256" key="4">
    <source>
        <dbReference type="ARBA" id="ARBA00023163"/>
    </source>
</evidence>
<keyword evidence="2" id="KW-0678">Repressor</keyword>
<keyword evidence="16" id="KW-1185">Reference proteome</keyword>
<evidence type="ECO:0000259" key="10">
    <source>
        <dbReference type="Pfam" id="PF12842"/>
    </source>
</evidence>
<gene>
    <name evidence="15" type="primary">CDC39</name>
    <name evidence="15" type="ORF">LPJ64_003716</name>
</gene>
<keyword evidence="4" id="KW-0804">Transcription</keyword>
<dbReference type="Gene3D" id="1.25.40.800">
    <property type="match status" value="1"/>
</dbReference>
<comment type="subcellular location">
    <subcellularLocation>
        <location evidence="1">Nucleus</location>
    </subcellularLocation>
</comment>
<dbReference type="InterPro" id="IPR032194">
    <property type="entry name" value="CNOT1_HEAT"/>
</dbReference>
<feature type="region of interest" description="Disordered" evidence="8">
    <location>
        <begin position="1271"/>
        <end position="1293"/>
    </location>
</feature>
<dbReference type="GO" id="GO:0000289">
    <property type="term" value="P:nuclear-transcribed mRNA poly(A) tail shortening"/>
    <property type="evidence" value="ECO:0007669"/>
    <property type="project" value="UniProtKB-ARBA"/>
</dbReference>
<evidence type="ECO:0000259" key="12">
    <source>
        <dbReference type="Pfam" id="PF16417"/>
    </source>
</evidence>
<dbReference type="GO" id="GO:0060090">
    <property type="term" value="F:molecular adaptor activity"/>
    <property type="evidence" value="ECO:0007669"/>
    <property type="project" value="TreeGrafter"/>
</dbReference>
<evidence type="ECO:0000313" key="16">
    <source>
        <dbReference type="Proteomes" id="UP001145021"/>
    </source>
</evidence>
<dbReference type="PANTHER" id="PTHR13162:SF8">
    <property type="entry name" value="CCR4-NOT TRANSCRIPTION COMPLEX SUBUNIT 1"/>
    <property type="match status" value="1"/>
</dbReference>
<name>A0A9W8CHZ0_9FUNG</name>
<dbReference type="GO" id="GO:0000932">
    <property type="term" value="C:P-body"/>
    <property type="evidence" value="ECO:0007669"/>
    <property type="project" value="TreeGrafter"/>
</dbReference>
<feature type="domain" description="CCR4-NOT transcription complex subunit 1 HEAT repeat" evidence="13">
    <location>
        <begin position="370"/>
        <end position="495"/>
    </location>
</feature>
<evidence type="ECO:0000256" key="5">
    <source>
        <dbReference type="ARBA" id="ARBA00023242"/>
    </source>
</evidence>
<dbReference type="InterPro" id="IPR024557">
    <property type="entry name" value="CNOT1_dom_4"/>
</dbReference>
<dbReference type="PANTHER" id="PTHR13162">
    <property type="entry name" value="CCR4-NOT TRANSCRIPTION COMPLEX"/>
    <property type="match status" value="1"/>
</dbReference>
<proteinExistence type="predicted"/>
<dbReference type="EMBL" id="JANBOH010000152">
    <property type="protein sequence ID" value="KAJ1644640.1"/>
    <property type="molecule type" value="Genomic_DNA"/>
</dbReference>
<evidence type="ECO:0000256" key="6">
    <source>
        <dbReference type="ARBA" id="ARBA00059181"/>
    </source>
</evidence>
<feature type="domain" description="CCR4-NOT transcription complex subunit 1" evidence="10">
    <location>
        <begin position="1064"/>
        <end position="1206"/>
    </location>
</feature>
<keyword evidence="5" id="KW-0539">Nucleus</keyword>
<evidence type="ECO:0000259" key="13">
    <source>
        <dbReference type="Pfam" id="PF16418"/>
    </source>
</evidence>
<feature type="non-terminal residue" evidence="15">
    <location>
        <position position="2067"/>
    </location>
</feature>
<dbReference type="GO" id="GO:0017148">
    <property type="term" value="P:negative regulation of translation"/>
    <property type="evidence" value="ECO:0007669"/>
    <property type="project" value="InterPro"/>
</dbReference>
<evidence type="ECO:0000256" key="2">
    <source>
        <dbReference type="ARBA" id="ARBA00022491"/>
    </source>
</evidence>
<dbReference type="Pfam" id="PF16415">
    <property type="entry name" value="CNOT1_CAF1_bind"/>
    <property type="match status" value="1"/>
</dbReference>
<dbReference type="InterPro" id="IPR040398">
    <property type="entry name" value="Not1"/>
</dbReference>
<dbReference type="Pfam" id="PF16418">
    <property type="entry name" value="CNOT1_HEAT"/>
    <property type="match status" value="1"/>
</dbReference>
<accession>A0A9W8CHZ0</accession>
<feature type="compositionally biased region" description="Low complexity" evidence="8">
    <location>
        <begin position="1518"/>
        <end position="1532"/>
    </location>
</feature>
<dbReference type="Pfam" id="PF12842">
    <property type="entry name" value="DUF3819"/>
    <property type="match status" value="1"/>
</dbReference>
<dbReference type="Pfam" id="PF04054">
    <property type="entry name" value="Not1"/>
    <property type="match status" value="1"/>
</dbReference>
<comment type="caution">
    <text evidence="15">The sequence shown here is derived from an EMBL/GenBank/DDBJ whole genome shotgun (WGS) entry which is preliminary data.</text>
</comment>
<dbReference type="InterPro" id="IPR038535">
    <property type="entry name" value="CNOT1_TTP_bind_sf"/>
</dbReference>
<dbReference type="Pfam" id="PF25097">
    <property type="entry name" value="ARM_Cnot1"/>
    <property type="match status" value="1"/>
</dbReference>
<dbReference type="Gene3D" id="1.25.40.180">
    <property type="match status" value="1"/>
</dbReference>
<keyword evidence="3" id="KW-0805">Transcription regulation</keyword>
<evidence type="ECO:0000313" key="15">
    <source>
        <dbReference type="EMBL" id="KAJ1644640.1"/>
    </source>
</evidence>
<dbReference type="InterPro" id="IPR032193">
    <property type="entry name" value="CNOT1_TTP_bind"/>
</dbReference>
<feature type="domain" description="CCR4-Not complex component Not1 C-terminal" evidence="9">
    <location>
        <begin position="1694"/>
        <end position="2046"/>
    </location>
</feature>
<dbReference type="Pfam" id="PF16417">
    <property type="entry name" value="CNOT1_TTP_bind"/>
    <property type="match status" value="1"/>
</dbReference>
<dbReference type="GO" id="GO:0005634">
    <property type="term" value="C:nucleus"/>
    <property type="evidence" value="ECO:0007669"/>
    <property type="project" value="UniProtKB-SubCell"/>
</dbReference>
<evidence type="ECO:0000259" key="11">
    <source>
        <dbReference type="Pfam" id="PF16415"/>
    </source>
</evidence>
<dbReference type="CDD" id="cd20710">
    <property type="entry name" value="NOT1_connector"/>
    <property type="match status" value="1"/>
</dbReference>
<evidence type="ECO:0000259" key="14">
    <source>
        <dbReference type="Pfam" id="PF25097"/>
    </source>
</evidence>
<comment type="function">
    <text evidence="6">Acts as a component of the CCR4-NOT core complex, which in the nucleus seems to be a general transcription factor, and in the cytoplasm the major mRNA deadenylase involved in mRNA turnover. The NOT protein subcomplex negatively regulates the basal and activated transcription of many genes. Preferentially affects TC-type TATA element-dependent transcription. Could directly or indirectly inhibit component(s) of the general transcription machinery.</text>
</comment>
<feature type="domain" description="CCR4-NOT transcription complex subunit 1 TTP binding" evidence="12">
    <location>
        <begin position="540"/>
        <end position="705"/>
    </location>
</feature>
<evidence type="ECO:0000259" key="9">
    <source>
        <dbReference type="Pfam" id="PF04054"/>
    </source>
</evidence>
<evidence type="ECO:0000256" key="8">
    <source>
        <dbReference type="SAM" id="MobiDB-lite"/>
    </source>
</evidence>
<organism evidence="15 16">
    <name type="scientific">Coemansia asiatica</name>
    <dbReference type="NCBI Taxonomy" id="1052880"/>
    <lineage>
        <taxon>Eukaryota</taxon>
        <taxon>Fungi</taxon>
        <taxon>Fungi incertae sedis</taxon>
        <taxon>Zoopagomycota</taxon>
        <taxon>Kickxellomycotina</taxon>
        <taxon>Kickxellomycetes</taxon>
        <taxon>Kickxellales</taxon>
        <taxon>Kickxellaceae</taxon>
        <taxon>Coemansia</taxon>
    </lineage>
</organism>
<feature type="region of interest" description="Disordered" evidence="8">
    <location>
        <begin position="1510"/>
        <end position="1532"/>
    </location>
</feature>
<evidence type="ECO:0000256" key="3">
    <source>
        <dbReference type="ARBA" id="ARBA00023015"/>
    </source>
</evidence>
<dbReference type="InterPro" id="IPR007196">
    <property type="entry name" value="CCR4-Not_Not1_C"/>
</dbReference>
<dbReference type="InterPro" id="IPR055454">
    <property type="entry name" value="CNOT1-like_NOT1_connector"/>
</dbReference>
<feature type="domain" description="CCR4-NOT transcription complex subunit 1 CAF1-binding" evidence="11">
    <location>
        <begin position="764"/>
        <end position="980"/>
    </location>
</feature>
<evidence type="ECO:0000256" key="7">
    <source>
        <dbReference type="ARBA" id="ARBA00074459"/>
    </source>
</evidence>
<dbReference type="Gene3D" id="1.25.40.790">
    <property type="match status" value="1"/>
</dbReference>
<protein>
    <recommendedName>
        <fullName evidence="7">General negative regulator of transcription subunit 1</fullName>
    </recommendedName>
</protein>
<sequence>SIILQALVAADDCEKEEHSAGYRAFLKSIDDNSLERTLWFTRDKYWTSFAVISAIAKSPVSAFHTQAKALLPSYLARFSEERQKLGSTAEDTLPFIFDNLSSIGVQPKGHRISNTSAAAVLSTMGLTEQIIRAGPRASIAEAVASYIQQQKNSDHRQENSGDNSISQLTVEGVAKAVASIASQAGQEAGWNAKDFAQAINSHCSGLSWEDVIYRLPYQSLNVQHESGVSFIVEVFLAATSGQNRPFPYSFMYEIWPDPQAQISFLRCALGATAIAPYLLDKHMPAVVSDPLETLYQVYHPEFTRIVTSPWNSLSLILVISHLLDSKVSDDARALLDQGISKEPLLITLALARLKVQHPRLQALLQYNVARFLKREFGHSGLFFELLRIFEKKIMLALFCNLHRKDPAYARGILGVLVDLGVINEVLLMPKREDIVILDFVVELAVFASRRGYIAFESWFPGLLAELGNEMLHASLEILHAKLQLEAARQRGEDSGLAAYSSSELTIMFKALGVMNMSPNNAANLKALYAQFFELAPELERAENEHSDDEGRIEKEAESLFLRLYRGELSVDRMVDVLEGLHDSFRLHMRKTYAHVIQYPLEEFGFFDNYPEKELTITGQLVGALIQRHMLVPTREPAILDMIIRALQSAPTSKSFHFGMTALHACQIRIEQLPVFCAAIYQIAAFRQNTSSPVVQLVQSIISSALPQQSSKSGGTGQIAGLSGIGGNSLTMDHSRDNSPGVASAGLVFHSIRPSPLPVIDEPFVDPPEDAKDKIQFAVNNLALNNLDEKTKEVDKLLLPRHFVWFSQDIIVKRASQEPNYHSLYLQFIDALDRPLLIKCILRETLVSISRLLNAESTISSSSDRGYLKNLGAWLGGITLARDQPILRENVSLKDLLREGFAANRLLVAIPFVCKVLEQAARSLVFHPPNPWLMSIMRVLSELYATASLKLNLTFEIEVLCKALNLDVKEIKPSSILGTSPGAQRGSVDVLSTELAQASIGGRSSVNPTNAMGGGIRDGSGGASSAASVVTMPVLNGADISVDILTVLTQHASFHAAESLFAQQPTIKKMFYMLTERMIREIIPIHVARSIFVAVSCTRDTIQKDFCGEPNEENVHRAAQVMARGLAGALAVSLCREQLKSKLYLTMREFLIGHQIPEQSANSIAVGLVADNLDLACAIAEKESIERASVQIDAVLGETYIARKRTRERTGQPFYDMARFSRLVYPPDFPELLKVRLNGLQPGHLRIYEDFTQIPHFFSQIGGAGAQGAHGAAMTPGMASSGSNNDAPLAQGSEFGGSGAAADGASKFSTTQCFERFATIISDLDKVISAAGPNVLLSQLPSQHEACLYARDIIVLVVRSTNPDETAMDFAQALVNYLYRAETSLGIDLYVLLLARMCEMSSRVGKEVTTWLAFADDERKYNVPVTVALINEGLVSIDDQDEQLSRLIEANRPNAIEFAARFLRKALLERTVQAAPQSFERTIQGFVKLAQGGRAPPVVVQLLEDAQAFTQQQSRAAGSRTPASAKTPTASSSGDTNILLNWTRVYDHPAAGEVELTTLVRQLRQQVPLQETSVAAAFFRACVEAAVAFYNQSASSLSVQAALRSGAAVPSSTGYQLADALVRLVVYLIKLGPVEGQSDALQPLRMFLSSVTLTVVKVHVSNPELFSVHQKPFFRLLCNVLHEINAAAHAKEAWCTPEMLNEMLSLFGDALKLLAPATLPGFSFVWMMLVSHRYYFPRLMANRDHWSLAASLLECQLRFLEPFISGGQVSESLKLLYRGMVCVILVVLHDFPEFLADYALYLCNAIPVGCVQLRNLLLSAYPRDMRLPEPLTPNLKIDLLPDVARSPEIPFDYAEVLRQSAIDADLEKYLHSQKPADFAKRASSKVLFRSEEDAAASAIDLSVGKCYNVALINAFVLHAVVTITKISDSAACDSAQRVALELFRTMLASSDAEGSYLFVGAIANQLRFPSAHTCLCSRMILALFSKSDEHVRECIARVLIERILVNRPFPWGLLVTLIELLRNPFYSFWSHEFTRRSPQIVEILSAVAKSIHPVEARSAPQTSQSLAQ</sequence>
<dbReference type="InterPro" id="IPR032191">
    <property type="entry name" value="CNOT1_CAF1_bind"/>
</dbReference>
<dbReference type="GO" id="GO:0030015">
    <property type="term" value="C:CCR4-NOT core complex"/>
    <property type="evidence" value="ECO:0007669"/>
    <property type="project" value="InterPro"/>
</dbReference>
<dbReference type="FunFam" id="1.25.40.180:FF:000012">
    <property type="entry name" value="Ccr4-Not transcription complex subunit"/>
    <property type="match status" value="1"/>
</dbReference>